<dbReference type="InterPro" id="IPR016779">
    <property type="entry name" value="rSAM_MSMEG0568"/>
</dbReference>
<evidence type="ECO:0000256" key="6">
    <source>
        <dbReference type="ARBA" id="ARBA00023014"/>
    </source>
</evidence>
<dbReference type="InterPro" id="IPR058240">
    <property type="entry name" value="rSAM_sf"/>
</dbReference>
<dbReference type="EMBL" id="CP045997">
    <property type="protein sequence ID" value="QHV97786.1"/>
    <property type="molecule type" value="Genomic_DNA"/>
</dbReference>
<dbReference type="SFLD" id="SFLDG01107">
    <property type="entry name" value="Uncharacterised_Radical_SAM_Su"/>
    <property type="match status" value="1"/>
</dbReference>
<dbReference type="InterPro" id="IPR007197">
    <property type="entry name" value="rSAM"/>
</dbReference>
<evidence type="ECO:0000313" key="8">
    <source>
        <dbReference type="EMBL" id="QHV97786.1"/>
    </source>
</evidence>
<accession>A0A6P1W291</accession>
<evidence type="ECO:0000313" key="9">
    <source>
        <dbReference type="Proteomes" id="UP000464577"/>
    </source>
</evidence>
<organism evidence="8 9">
    <name type="scientific">Spirosoma endbachense</name>
    <dbReference type="NCBI Taxonomy" id="2666025"/>
    <lineage>
        <taxon>Bacteria</taxon>
        <taxon>Pseudomonadati</taxon>
        <taxon>Bacteroidota</taxon>
        <taxon>Cytophagia</taxon>
        <taxon>Cytophagales</taxon>
        <taxon>Cytophagaceae</taxon>
        <taxon>Spirosoma</taxon>
    </lineage>
</organism>
<dbReference type="Gene3D" id="3.20.20.70">
    <property type="entry name" value="Aldolase class I"/>
    <property type="match status" value="1"/>
</dbReference>
<keyword evidence="2" id="KW-0004">4Fe-4S</keyword>
<dbReference type="NCBIfam" id="NF045502">
    <property type="entry name" value="variant_rSAM"/>
    <property type="match status" value="1"/>
</dbReference>
<dbReference type="Proteomes" id="UP000464577">
    <property type="component" value="Chromosome"/>
</dbReference>
<gene>
    <name evidence="8" type="ORF">GJR95_23495</name>
</gene>
<reference evidence="8 9" key="1">
    <citation type="submission" date="2019-11" db="EMBL/GenBank/DDBJ databases">
        <title>Spirosoma endbachense sp. nov., isolated from a natural salt meadow.</title>
        <authorList>
            <person name="Rojas J."/>
            <person name="Ambika Manirajan B."/>
            <person name="Ratering S."/>
            <person name="Suarez C."/>
            <person name="Geissler-Plaum R."/>
            <person name="Schnell S."/>
        </authorList>
    </citation>
    <scope>NUCLEOTIDE SEQUENCE [LARGE SCALE GENOMIC DNA]</scope>
    <source>
        <strain evidence="8 9">I-24</strain>
    </source>
</reference>
<evidence type="ECO:0000259" key="7">
    <source>
        <dbReference type="PROSITE" id="PS51918"/>
    </source>
</evidence>
<evidence type="ECO:0000256" key="4">
    <source>
        <dbReference type="ARBA" id="ARBA00022723"/>
    </source>
</evidence>
<dbReference type="SUPFAM" id="SSF102114">
    <property type="entry name" value="Radical SAM enzymes"/>
    <property type="match status" value="1"/>
</dbReference>
<dbReference type="SMART" id="SM00729">
    <property type="entry name" value="Elp3"/>
    <property type="match status" value="1"/>
</dbReference>
<dbReference type="KEGG" id="senf:GJR95_23495"/>
<dbReference type="GO" id="GO:0051539">
    <property type="term" value="F:4 iron, 4 sulfur cluster binding"/>
    <property type="evidence" value="ECO:0007669"/>
    <property type="project" value="UniProtKB-KW"/>
</dbReference>
<dbReference type="RefSeq" id="WP_162388198.1">
    <property type="nucleotide sequence ID" value="NZ_CP045997.1"/>
</dbReference>
<sequence length="369" mass="40008">MNTPELLTELQAYGLRLDGFSDKGGRKGGAGPTDHKAVRLGDATIMVPVHNAASLRSPYSAEEPNLLGVSKLFKNETFVGMIVFPKQPKFYSYTTSDGVPFWKIAQLHSHNVLATTVLQNCVRYGDKSTSCQFCAIGESLKQKRTISYKRPFQLAEVARAAVEFDGVEQFVLTTGTPSTPDRGAKVLCESVRAIKASVDIPVQVQCEPPADFIWFERLKEAGADALGMHLEAVEEDVRQRIMPGKAEVSISYYMDAFKAAVAVFGRGQVSTYLLAGLGDSEEALIRISRELVDIGVYPFVVPFVPVSGTPLENHPTPNHAFMQRVLSEVGSLIAEGGITSTKMKAGCAKCGACSTLKSFEKMAKTMALA</sequence>
<feature type="domain" description="Radical SAM core" evidence="7">
    <location>
        <begin position="108"/>
        <end position="342"/>
    </location>
</feature>
<dbReference type="GO" id="GO:0044689">
    <property type="term" value="F:7,8-didemethyl-8-hydroxy-5-deazariboflavin synthase activity"/>
    <property type="evidence" value="ECO:0007669"/>
    <property type="project" value="TreeGrafter"/>
</dbReference>
<dbReference type="PANTHER" id="PTHR43076:SF1">
    <property type="entry name" value="LIPOYL SYNTHASE 2"/>
    <property type="match status" value="1"/>
</dbReference>
<keyword evidence="5" id="KW-0408">Iron</keyword>
<evidence type="ECO:0000256" key="5">
    <source>
        <dbReference type="ARBA" id="ARBA00023004"/>
    </source>
</evidence>
<dbReference type="PIRSF" id="PIRSF020870">
    <property type="entry name" value="Radical_SAM_bac_prd"/>
    <property type="match status" value="1"/>
</dbReference>
<keyword evidence="6" id="KW-0411">Iron-sulfur</keyword>
<dbReference type="NCBIfam" id="TIGR04043">
    <property type="entry name" value="rSAM_MSMEG_0568"/>
    <property type="match status" value="1"/>
</dbReference>
<evidence type="ECO:0000256" key="3">
    <source>
        <dbReference type="ARBA" id="ARBA00022691"/>
    </source>
</evidence>
<dbReference type="SFLD" id="SFLDS00029">
    <property type="entry name" value="Radical_SAM"/>
    <property type="match status" value="1"/>
</dbReference>
<evidence type="ECO:0000256" key="2">
    <source>
        <dbReference type="ARBA" id="ARBA00022485"/>
    </source>
</evidence>
<dbReference type="CDD" id="cd01335">
    <property type="entry name" value="Radical_SAM"/>
    <property type="match status" value="1"/>
</dbReference>
<evidence type="ECO:0000256" key="1">
    <source>
        <dbReference type="ARBA" id="ARBA00001966"/>
    </source>
</evidence>
<dbReference type="AlphaFoldDB" id="A0A6P1W291"/>
<proteinExistence type="predicted"/>
<dbReference type="InterPro" id="IPR013785">
    <property type="entry name" value="Aldolase_TIM"/>
</dbReference>
<dbReference type="InterPro" id="IPR034405">
    <property type="entry name" value="F420"/>
</dbReference>
<keyword evidence="3" id="KW-0949">S-adenosyl-L-methionine</keyword>
<dbReference type="InterPro" id="IPR006638">
    <property type="entry name" value="Elp3/MiaA/NifB-like_rSAM"/>
</dbReference>
<comment type="cofactor">
    <cofactor evidence="1">
        <name>[4Fe-4S] cluster</name>
        <dbReference type="ChEBI" id="CHEBI:49883"/>
    </cofactor>
</comment>
<keyword evidence="4" id="KW-0479">Metal-binding</keyword>
<dbReference type="PANTHER" id="PTHR43076">
    <property type="entry name" value="FO SYNTHASE (COFH)"/>
    <property type="match status" value="1"/>
</dbReference>
<dbReference type="GO" id="GO:0046872">
    <property type="term" value="F:metal ion binding"/>
    <property type="evidence" value="ECO:0007669"/>
    <property type="project" value="UniProtKB-KW"/>
</dbReference>
<protein>
    <submittedName>
        <fullName evidence="8">MSMEG_0568 family radical SAM protein</fullName>
    </submittedName>
</protein>
<dbReference type="PROSITE" id="PS51918">
    <property type="entry name" value="RADICAL_SAM"/>
    <property type="match status" value="1"/>
</dbReference>
<name>A0A6P1W291_9BACT</name>
<keyword evidence="9" id="KW-1185">Reference proteome</keyword>
<dbReference type="Pfam" id="PF04055">
    <property type="entry name" value="Radical_SAM"/>
    <property type="match status" value="1"/>
</dbReference>